<dbReference type="InterPro" id="IPR031545">
    <property type="entry name" value="SRP72_TPR-like"/>
</dbReference>
<dbReference type="InterPro" id="IPR013699">
    <property type="entry name" value="Signal_recog_part_SRP72_RNA-bd"/>
</dbReference>
<dbReference type="GO" id="GO:0043022">
    <property type="term" value="F:ribosome binding"/>
    <property type="evidence" value="ECO:0007669"/>
    <property type="project" value="TreeGrafter"/>
</dbReference>
<evidence type="ECO:0000256" key="6">
    <source>
        <dbReference type="ARBA" id="ARBA00022737"/>
    </source>
</evidence>
<protein>
    <recommendedName>
        <fullName evidence="4 11">Signal recognition particle subunit SRP72</fullName>
    </recommendedName>
</protein>
<feature type="region of interest" description="Disordered" evidence="12">
    <location>
        <begin position="535"/>
        <end position="664"/>
    </location>
</feature>
<dbReference type="Proteomes" id="UP001187531">
    <property type="component" value="Unassembled WGS sequence"/>
</dbReference>
<comment type="caution">
    <text evidence="14">The sequence shown here is derived from an EMBL/GenBank/DDBJ whole genome shotgun (WGS) entry which is preliminary data.</text>
</comment>
<comment type="subcellular location">
    <subcellularLocation>
        <location evidence="2 11">Cytoplasm</location>
    </subcellularLocation>
    <subcellularLocation>
        <location evidence="1">Endoplasmic reticulum</location>
    </subcellularLocation>
</comment>
<dbReference type="EMBL" id="JAVRJZ010000012">
    <property type="protein sequence ID" value="KAK2716272.1"/>
    <property type="molecule type" value="Genomic_DNA"/>
</dbReference>
<dbReference type="PIRSF" id="PIRSF038922">
    <property type="entry name" value="SRP72"/>
    <property type="match status" value="1"/>
</dbReference>
<evidence type="ECO:0000256" key="7">
    <source>
        <dbReference type="ARBA" id="ARBA00022803"/>
    </source>
</evidence>
<dbReference type="EMBL" id="JAVRJZ010000012">
    <property type="protein sequence ID" value="KAK2716271.1"/>
    <property type="molecule type" value="Genomic_DNA"/>
</dbReference>
<evidence type="ECO:0000256" key="2">
    <source>
        <dbReference type="ARBA" id="ARBA00004496"/>
    </source>
</evidence>
<evidence type="ECO:0000256" key="11">
    <source>
        <dbReference type="PIRNR" id="PIRNR038922"/>
    </source>
</evidence>
<gene>
    <name evidence="14" type="ORF">QYM36_010754</name>
</gene>
<dbReference type="AlphaFoldDB" id="A0AA88HXZ7"/>
<dbReference type="GO" id="GO:0005783">
    <property type="term" value="C:endoplasmic reticulum"/>
    <property type="evidence" value="ECO:0007669"/>
    <property type="project" value="UniProtKB-SubCell"/>
</dbReference>
<evidence type="ECO:0000256" key="1">
    <source>
        <dbReference type="ARBA" id="ARBA00004240"/>
    </source>
</evidence>
<accession>A0AA88HXZ7</accession>
<feature type="domain" description="Signal recognition particle SRP72 subunit RNA-binding" evidence="13">
    <location>
        <begin position="549"/>
        <end position="598"/>
    </location>
</feature>
<dbReference type="GO" id="GO:0005786">
    <property type="term" value="C:signal recognition particle, endoplasmic reticulum targeting"/>
    <property type="evidence" value="ECO:0007669"/>
    <property type="project" value="UniProtKB-UniRule"/>
</dbReference>
<evidence type="ECO:0000313" key="14">
    <source>
        <dbReference type="EMBL" id="KAK2716271.1"/>
    </source>
</evidence>
<evidence type="ECO:0000259" key="13">
    <source>
        <dbReference type="Pfam" id="PF08492"/>
    </source>
</evidence>
<sequence>MSKPGDPNILPPLYKNLKECDQNGDYEKAIRIANRILKEFPNEDRALKCKIVCLIQNSRFHEALALIDGYSGGENITFEKAYCLYRVNKFSESLAALQGLSAQELRVKELKAQLFYRLEKYDECFNLYGDIIKNTNDDYEAERSTNYSAALACLKIDGDTKTVSDHELQEVTFELCYNAACKLIGEGKLKEAEKQLRNAERFCRSSLSEEDTPEEEIEEELGIIRVQLGYVLQVLGQEKEAQSLYSLALKCKPSDIGLIAIASNNLAVFNKEQNVFDTKKKLKSATSEGLEFKLNSKQREIIAKNNCIFLLTNAKPEQCRHALEQMKDEFPSSKLWATLLEASLLVKEKKIDEADKLLDKTAAGNPSFRLTATLARVQLLLKSGSITAAIAAFNNLPEKDRYRLGVVSAIVNLHSQNGDRKAAAALLKQATQFHKKNKNQGLGVSELWEQAANFHFKSGDPNLAAGCLEELRSLYPNDPKIIARLVLAYCRFDAGRAALVARSLPPAGSMLESADIDVGSLEAANWAMGSKYAKKTRADGTLASPKSGATTPGSDLIKSKRKRKPRKRLNRLPKNYDPKYVPNPERWIPRRERAGYKKKKDRRTRGEIGKGTQGSAAGAQDLYDISKGAAGVRSSGPSTANIQAQTSSSAYKKQQKKKKKTGKF</sequence>
<keyword evidence="9 11" id="KW-0733">Signal recognition particle</keyword>
<evidence type="ECO:0000256" key="4">
    <source>
        <dbReference type="ARBA" id="ARBA00018350"/>
    </source>
</evidence>
<organism evidence="14 15">
    <name type="scientific">Artemia franciscana</name>
    <name type="common">Brine shrimp</name>
    <name type="synonym">Artemia sanfranciscana</name>
    <dbReference type="NCBI Taxonomy" id="6661"/>
    <lineage>
        <taxon>Eukaryota</taxon>
        <taxon>Metazoa</taxon>
        <taxon>Ecdysozoa</taxon>
        <taxon>Arthropoda</taxon>
        <taxon>Crustacea</taxon>
        <taxon>Branchiopoda</taxon>
        <taxon>Anostraca</taxon>
        <taxon>Artemiidae</taxon>
        <taxon>Artemia</taxon>
    </lineage>
</organism>
<feature type="compositionally biased region" description="Basic residues" evidence="12">
    <location>
        <begin position="559"/>
        <end position="571"/>
    </location>
</feature>
<dbReference type="SMART" id="SM00028">
    <property type="entry name" value="TPR"/>
    <property type="match status" value="4"/>
</dbReference>
<evidence type="ECO:0000256" key="3">
    <source>
        <dbReference type="ARBA" id="ARBA00007676"/>
    </source>
</evidence>
<dbReference type="InterPro" id="IPR026270">
    <property type="entry name" value="SRP72"/>
</dbReference>
<dbReference type="Pfam" id="PF08492">
    <property type="entry name" value="SRP72"/>
    <property type="match status" value="1"/>
</dbReference>
<dbReference type="PANTHER" id="PTHR14094:SF9">
    <property type="entry name" value="SIGNAL RECOGNITION PARTICLE SUBUNIT SRP72"/>
    <property type="match status" value="1"/>
</dbReference>
<evidence type="ECO:0000256" key="12">
    <source>
        <dbReference type="SAM" id="MobiDB-lite"/>
    </source>
</evidence>
<evidence type="ECO:0000256" key="5">
    <source>
        <dbReference type="ARBA" id="ARBA00022490"/>
    </source>
</evidence>
<dbReference type="PANTHER" id="PTHR14094">
    <property type="entry name" value="SIGNAL RECOGNITION PARTICLE 72"/>
    <property type="match status" value="1"/>
</dbReference>
<keyword evidence="15" id="KW-1185">Reference proteome</keyword>
<comment type="function">
    <text evidence="11">Component of the signal recognition particle (SRP) complex, a ribonucleoprotein complex that mediates the cotranslational targeting of secretory and membrane proteins to the endoplasmic reticulum (ER).</text>
</comment>
<evidence type="ECO:0000256" key="10">
    <source>
        <dbReference type="ARBA" id="ARBA00023274"/>
    </source>
</evidence>
<feature type="compositionally biased region" description="Basic residues" evidence="12">
    <location>
        <begin position="653"/>
        <end position="664"/>
    </location>
</feature>
<keyword evidence="6" id="KW-0677">Repeat</keyword>
<evidence type="ECO:0000313" key="15">
    <source>
        <dbReference type="Proteomes" id="UP001187531"/>
    </source>
</evidence>
<name>A0AA88HXZ7_ARTSF</name>
<keyword evidence="10 11" id="KW-0687">Ribonucleoprotein</keyword>
<proteinExistence type="inferred from homology"/>
<dbReference type="FunFam" id="1.25.40.10:FF:000062">
    <property type="entry name" value="Signal recognition particle subunit SRP72"/>
    <property type="match status" value="1"/>
</dbReference>
<reference evidence="14" key="1">
    <citation type="submission" date="2023-07" db="EMBL/GenBank/DDBJ databases">
        <title>Chromosome-level genome assembly of Artemia franciscana.</title>
        <authorList>
            <person name="Jo E."/>
        </authorList>
    </citation>
    <scope>NUCLEOTIDE SEQUENCE</scope>
    <source>
        <tissue evidence="14">Whole body</tissue>
    </source>
</reference>
<dbReference type="InterPro" id="IPR019734">
    <property type="entry name" value="TPR_rpt"/>
</dbReference>
<evidence type="ECO:0000256" key="8">
    <source>
        <dbReference type="ARBA" id="ARBA00022824"/>
    </source>
</evidence>
<dbReference type="GO" id="GO:0006614">
    <property type="term" value="P:SRP-dependent cotranslational protein targeting to membrane"/>
    <property type="evidence" value="ECO:0007669"/>
    <property type="project" value="UniProtKB-UniRule"/>
</dbReference>
<dbReference type="SUPFAM" id="SSF48452">
    <property type="entry name" value="TPR-like"/>
    <property type="match status" value="3"/>
</dbReference>
<dbReference type="GO" id="GO:0008312">
    <property type="term" value="F:7S RNA binding"/>
    <property type="evidence" value="ECO:0007669"/>
    <property type="project" value="InterPro"/>
</dbReference>
<keyword evidence="5 11" id="KW-0963">Cytoplasm</keyword>
<feature type="compositionally biased region" description="Polar residues" evidence="12">
    <location>
        <begin position="635"/>
        <end position="651"/>
    </location>
</feature>
<comment type="similarity">
    <text evidence="3 11">Belongs to the SRP72 family.</text>
</comment>
<dbReference type="InterPro" id="IPR011990">
    <property type="entry name" value="TPR-like_helical_dom_sf"/>
</dbReference>
<evidence type="ECO:0000256" key="9">
    <source>
        <dbReference type="ARBA" id="ARBA00023135"/>
    </source>
</evidence>
<dbReference type="Gene3D" id="1.25.40.10">
    <property type="entry name" value="Tetratricopeptide repeat domain"/>
    <property type="match status" value="3"/>
</dbReference>
<keyword evidence="8" id="KW-0256">Endoplasmic reticulum</keyword>
<dbReference type="Pfam" id="PF17004">
    <property type="entry name" value="SRP_TPR_like"/>
    <property type="match status" value="1"/>
</dbReference>
<keyword evidence="7" id="KW-0802">TPR repeat</keyword>